<dbReference type="Proteomes" id="UP001243713">
    <property type="component" value="Chromosome"/>
</dbReference>
<keyword evidence="2" id="KW-1185">Reference proteome</keyword>
<evidence type="ECO:0000313" key="2">
    <source>
        <dbReference type="Proteomes" id="UP001243713"/>
    </source>
</evidence>
<gene>
    <name evidence="1" type="ORF">MOQ58_16115</name>
</gene>
<protein>
    <recommendedName>
        <fullName evidence="3">DUF262 domain-containing protein</fullName>
    </recommendedName>
</protein>
<dbReference type="EMBL" id="CP093428">
    <property type="protein sequence ID" value="WGK88068.1"/>
    <property type="molecule type" value="Genomic_DNA"/>
</dbReference>
<organism evidence="1 2">
    <name type="scientific">Pseudomonas migulae</name>
    <dbReference type="NCBI Taxonomy" id="78543"/>
    <lineage>
        <taxon>Bacteria</taxon>
        <taxon>Pseudomonadati</taxon>
        <taxon>Pseudomonadota</taxon>
        <taxon>Gammaproteobacteria</taxon>
        <taxon>Pseudomonadales</taxon>
        <taxon>Pseudomonadaceae</taxon>
        <taxon>Pseudomonas</taxon>
    </lineage>
</organism>
<evidence type="ECO:0000313" key="1">
    <source>
        <dbReference type="EMBL" id="WGK88068.1"/>
    </source>
</evidence>
<dbReference type="RefSeq" id="WP_280161335.1">
    <property type="nucleotide sequence ID" value="NZ_CP093428.1"/>
</dbReference>
<name>A0ABY8MMW1_9PSED</name>
<reference evidence="1 2" key="1">
    <citation type="submission" date="2022-03" db="EMBL/GenBank/DDBJ databases">
        <title>Plant growth promoting endophytes with ACC deaminase activity.</title>
        <authorList>
            <person name="Charles T."/>
            <person name="Van Dyk A."/>
            <person name="Cheng J."/>
            <person name="Heil J."/>
        </authorList>
    </citation>
    <scope>NUCLEOTIDE SEQUENCE [LARGE SCALE GENOMIC DNA]</scope>
    <source>
        <strain evidence="1 2">8R6</strain>
    </source>
</reference>
<accession>A0ABY8MMW1</accession>
<sequence length="342" mass="39118">MTIKIFTKEYDSVIKSVVLTGETTYRFAIDNIFPLINRFSAQRKVQNPAFYDRLRNDILKGCLMPPITLALIEPQEKNFRSVDDASEYANQSVSRGYVLDGMQRLNTLNSIKDHEDFPDEKSLYLSVVISGNKDMLLYRMITLNNGQRPMTPRHQIEVLTEELFDFSGLEIDIQSEKDRGEKIKRGAFNLSDISKGYLAFFTNSVHNENNKIISEKMDEIIVGNIMSTAVVENGLEFQQVLELIDKFAVNEQAKTWLKTQNNLIGFCVGVKTSYEFLNDLGADEFGEYVERFDAAFKSIDAAKVNLGKYRRDLSRKLIEKAPELIGFEELELLTYFSDEIAA</sequence>
<proteinExistence type="predicted"/>
<evidence type="ECO:0008006" key="3">
    <source>
        <dbReference type="Google" id="ProtNLM"/>
    </source>
</evidence>